<dbReference type="KEGG" id="vil:CFK37_02170"/>
<gene>
    <name evidence="1" type="ORF">CFK37_02170</name>
</gene>
<dbReference type="EMBL" id="CP022315">
    <property type="protein sequence ID" value="ASK61086.1"/>
    <property type="molecule type" value="Genomic_DNA"/>
</dbReference>
<reference evidence="1 2" key="1">
    <citation type="submission" date="2017-07" db="EMBL/GenBank/DDBJ databases">
        <title>Virgibacillus sp. LM2416.</title>
        <authorList>
            <person name="Tak E.J."/>
            <person name="Bae J.-W."/>
        </authorList>
    </citation>
    <scope>NUCLEOTIDE SEQUENCE [LARGE SCALE GENOMIC DNA]</scope>
    <source>
        <strain evidence="1 2">LM2416</strain>
    </source>
</reference>
<evidence type="ECO:0000313" key="2">
    <source>
        <dbReference type="Proteomes" id="UP000198312"/>
    </source>
</evidence>
<dbReference type="AlphaFoldDB" id="A0A220TZI4"/>
<keyword evidence="2" id="KW-1185">Reference proteome</keyword>
<name>A0A220TZI4_9BACI</name>
<sequence>MINANKYWKVVCRYGHVGKRKEITVSRYLETDNKCNLMDVLKIVAEMPGIKKRQTMMSSIVKAEPISKEQYTHGKEEEKQNFYLQRLRTYRQNGKNPMQNRAYP</sequence>
<evidence type="ECO:0000313" key="1">
    <source>
        <dbReference type="EMBL" id="ASK61086.1"/>
    </source>
</evidence>
<proteinExistence type="predicted"/>
<accession>A0A220TZI4</accession>
<organism evidence="1 2">
    <name type="scientific">Virgibacillus phasianinus</name>
    <dbReference type="NCBI Taxonomy" id="2017483"/>
    <lineage>
        <taxon>Bacteria</taxon>
        <taxon>Bacillati</taxon>
        <taxon>Bacillota</taxon>
        <taxon>Bacilli</taxon>
        <taxon>Bacillales</taxon>
        <taxon>Bacillaceae</taxon>
        <taxon>Virgibacillus</taxon>
    </lineage>
</organism>
<dbReference type="Proteomes" id="UP000198312">
    <property type="component" value="Chromosome"/>
</dbReference>
<protein>
    <submittedName>
        <fullName evidence="1">Uncharacterized protein</fullName>
    </submittedName>
</protein>
<dbReference type="OrthoDB" id="2453187at2"/>
<dbReference type="RefSeq" id="WP_089060363.1">
    <property type="nucleotide sequence ID" value="NZ_CP022315.1"/>
</dbReference>